<accession>G4VTX1</accession>
<name>G4VTX1_SCHMA</name>
<evidence type="ECO:0000313" key="1">
    <source>
        <dbReference type="Proteomes" id="UP000008854"/>
    </source>
</evidence>
<dbReference type="CTD" id="8355717"/>
<dbReference type="Proteomes" id="UP000008854">
    <property type="component" value="Unassembled WGS sequence"/>
</dbReference>
<dbReference type="AlphaFoldDB" id="G4VTX1"/>
<reference evidence="2" key="2">
    <citation type="submission" date="2018-12" db="UniProtKB">
        <authorList>
            <consortium name="WormBaseParasite"/>
        </authorList>
    </citation>
    <scope>IDENTIFICATION</scope>
    <source>
        <strain evidence="2">Puerto Rican</strain>
    </source>
</reference>
<dbReference type="RefSeq" id="XP_018655687.1">
    <property type="nucleotide sequence ID" value="XM_018790333.1"/>
</dbReference>
<evidence type="ECO:0000313" key="2">
    <source>
        <dbReference type="WBParaSite" id="Smp_163710.1"/>
    </source>
</evidence>
<dbReference type="WBParaSite" id="Smp_163710.1">
    <property type="protein sequence ID" value="Smp_163710.1"/>
    <property type="gene ID" value="Smp_163710"/>
</dbReference>
<sequence length="65" mass="7549">MVQNPKNTKKINRTIRRSTKTVIVITDRVQNIVLGHRLLHHRIPTIKRSKSHGINKNETVSNLFP</sequence>
<dbReference type="OrthoDB" id="6280403at2759"/>
<reference evidence="1" key="1">
    <citation type="journal article" date="2012" name="PLoS Negl. Trop. Dis.">
        <title>A systematically improved high quality genome and transcriptome of the human blood fluke Schistosoma mansoni.</title>
        <authorList>
            <person name="Protasio A.V."/>
            <person name="Tsai I.J."/>
            <person name="Babbage A."/>
            <person name="Nichol S."/>
            <person name="Hunt M."/>
            <person name="Aslett M.A."/>
            <person name="De Silva N."/>
            <person name="Velarde G.S."/>
            <person name="Anderson T.J."/>
            <person name="Clark R.C."/>
            <person name="Davidson C."/>
            <person name="Dillon G.P."/>
            <person name="Holroyd N.E."/>
            <person name="LoVerde P.T."/>
            <person name="Lloyd C."/>
            <person name="McQuillan J."/>
            <person name="Oliveira G."/>
            <person name="Otto T.D."/>
            <person name="Parker-Manuel S.J."/>
            <person name="Quail M.A."/>
            <person name="Wilson R.A."/>
            <person name="Zerlotini A."/>
            <person name="Dunne D.W."/>
            <person name="Berriman M."/>
        </authorList>
    </citation>
    <scope>NUCLEOTIDE SEQUENCE [LARGE SCALE GENOMIC DNA]</scope>
    <source>
        <strain evidence="1">Puerto Rican</strain>
    </source>
</reference>
<dbReference type="InParanoid" id="G4VTX1"/>
<protein>
    <submittedName>
        <fullName evidence="2">MEG-6</fullName>
    </submittedName>
</protein>
<organism evidence="1 2">
    <name type="scientific">Schistosoma mansoni</name>
    <name type="common">Blood fluke</name>
    <dbReference type="NCBI Taxonomy" id="6183"/>
    <lineage>
        <taxon>Eukaryota</taxon>
        <taxon>Metazoa</taxon>
        <taxon>Spiralia</taxon>
        <taxon>Lophotrochozoa</taxon>
        <taxon>Platyhelminthes</taxon>
        <taxon>Trematoda</taxon>
        <taxon>Digenea</taxon>
        <taxon>Strigeidida</taxon>
        <taxon>Schistosomatoidea</taxon>
        <taxon>Schistosomatidae</taxon>
        <taxon>Schistosoma</taxon>
    </lineage>
</organism>
<keyword evidence="1" id="KW-1185">Reference proteome</keyword>
<proteinExistence type="predicted"/>
<dbReference type="KEGG" id="smm:Smp_163710"/>
<dbReference type="HOGENOM" id="CLU_2852476_0_0_1"/>
<dbReference type="GeneID" id="8355717"/>